<dbReference type="GO" id="GO:0031519">
    <property type="term" value="C:PcG protein complex"/>
    <property type="evidence" value="ECO:0007669"/>
    <property type="project" value="TreeGrafter"/>
</dbReference>
<dbReference type="AlphaFoldDB" id="A0A077X4E0"/>
<dbReference type="Pfam" id="PF00096">
    <property type="entry name" value="zf-C2H2"/>
    <property type="match status" value="1"/>
</dbReference>
<reference evidence="7" key="1">
    <citation type="journal article" date="2014" name="Genome Announc.">
        <title>De novo whole-genome sequence and genome annotation of Lichtheimia ramosa.</title>
        <authorList>
            <person name="Linde J."/>
            <person name="Schwartze V."/>
            <person name="Binder U."/>
            <person name="Lass-Florl C."/>
            <person name="Voigt K."/>
            <person name="Horn F."/>
        </authorList>
    </citation>
    <scope>NUCLEOTIDE SEQUENCE</scope>
    <source>
        <strain evidence="7">JMRC FSU:6197</strain>
    </source>
</reference>
<dbReference type="GO" id="GO:0000785">
    <property type="term" value="C:chromatin"/>
    <property type="evidence" value="ECO:0007669"/>
    <property type="project" value="TreeGrafter"/>
</dbReference>
<protein>
    <recommendedName>
        <fullName evidence="6">C2H2-type domain-containing protein</fullName>
    </recommendedName>
</protein>
<feature type="domain" description="C2H2-type" evidence="6">
    <location>
        <begin position="21"/>
        <end position="48"/>
    </location>
</feature>
<evidence type="ECO:0000256" key="1">
    <source>
        <dbReference type="ARBA" id="ARBA00022723"/>
    </source>
</evidence>
<evidence type="ECO:0000256" key="4">
    <source>
        <dbReference type="ARBA" id="ARBA00022833"/>
    </source>
</evidence>
<dbReference type="InterPro" id="IPR013087">
    <property type="entry name" value="Znf_C2H2_type"/>
</dbReference>
<evidence type="ECO:0000256" key="3">
    <source>
        <dbReference type="ARBA" id="ARBA00022771"/>
    </source>
</evidence>
<proteinExistence type="predicted"/>
<organism evidence="7">
    <name type="scientific">Lichtheimia ramosa</name>
    <dbReference type="NCBI Taxonomy" id="688394"/>
    <lineage>
        <taxon>Eukaryota</taxon>
        <taxon>Fungi</taxon>
        <taxon>Fungi incertae sedis</taxon>
        <taxon>Mucoromycota</taxon>
        <taxon>Mucoromycotina</taxon>
        <taxon>Mucoromycetes</taxon>
        <taxon>Mucorales</taxon>
        <taxon>Lichtheimiaceae</taxon>
        <taxon>Lichtheimia</taxon>
    </lineage>
</organism>
<evidence type="ECO:0000313" key="7">
    <source>
        <dbReference type="EMBL" id="CDS14460.1"/>
    </source>
</evidence>
<dbReference type="PROSITE" id="PS50157">
    <property type="entry name" value="ZINC_FINGER_C2H2_2"/>
    <property type="match status" value="2"/>
</dbReference>
<evidence type="ECO:0000256" key="5">
    <source>
        <dbReference type="PROSITE-ProRule" id="PRU00042"/>
    </source>
</evidence>
<name>A0A077X4E0_9FUNG</name>
<dbReference type="GO" id="GO:0005667">
    <property type="term" value="C:transcription regulator complex"/>
    <property type="evidence" value="ECO:0007669"/>
    <property type="project" value="TreeGrafter"/>
</dbReference>
<keyword evidence="2" id="KW-0677">Repeat</keyword>
<accession>A0A077X4E0</accession>
<keyword evidence="1" id="KW-0479">Metal-binding</keyword>
<evidence type="ECO:0000259" key="6">
    <source>
        <dbReference type="PROSITE" id="PS50157"/>
    </source>
</evidence>
<keyword evidence="3 5" id="KW-0863">Zinc-finger</keyword>
<dbReference type="FunFam" id="3.30.160.60:FF:000358">
    <property type="entry name" value="zinc finger protein 24"/>
    <property type="match status" value="1"/>
</dbReference>
<dbReference type="GO" id="GO:0000978">
    <property type="term" value="F:RNA polymerase II cis-regulatory region sequence-specific DNA binding"/>
    <property type="evidence" value="ECO:0007669"/>
    <property type="project" value="TreeGrafter"/>
</dbReference>
<dbReference type="SUPFAM" id="SSF57667">
    <property type="entry name" value="beta-beta-alpha zinc fingers"/>
    <property type="match status" value="1"/>
</dbReference>
<dbReference type="Gene3D" id="3.30.160.60">
    <property type="entry name" value="Classic Zinc Finger"/>
    <property type="match status" value="2"/>
</dbReference>
<dbReference type="InterPro" id="IPR036236">
    <property type="entry name" value="Znf_C2H2_sf"/>
</dbReference>
<gene>
    <name evidence="7" type="ORF">LRAMOSA06629</name>
</gene>
<dbReference type="PANTHER" id="PTHR14003:SF20">
    <property type="entry name" value="FINGER DOMAIN PROTEIN, PUTATIVE (AFU_ORTHOLOGUE AFUA_4G10380)-RELATED"/>
    <property type="match status" value="1"/>
</dbReference>
<dbReference type="PANTHER" id="PTHR14003">
    <property type="entry name" value="TRANSCRIPTIONAL REPRESSOR PROTEIN YY"/>
    <property type="match status" value="1"/>
</dbReference>
<dbReference type="OrthoDB" id="6077919at2759"/>
<dbReference type="SMART" id="SM00355">
    <property type="entry name" value="ZnF_C2H2"/>
    <property type="match status" value="2"/>
</dbReference>
<dbReference type="EMBL" id="LK023386">
    <property type="protein sequence ID" value="CDS14460.1"/>
    <property type="molecule type" value="Genomic_DNA"/>
</dbReference>
<dbReference type="GO" id="GO:0008270">
    <property type="term" value="F:zinc ion binding"/>
    <property type="evidence" value="ECO:0007669"/>
    <property type="project" value="UniProtKB-KW"/>
</dbReference>
<dbReference type="PROSITE" id="PS00028">
    <property type="entry name" value="ZINC_FINGER_C2H2_1"/>
    <property type="match status" value="2"/>
</dbReference>
<evidence type="ECO:0000256" key="2">
    <source>
        <dbReference type="ARBA" id="ARBA00022737"/>
    </source>
</evidence>
<sequence length="186" mass="20853">MLSTQSSISNTPSSCDVKRRYQCDICLKWFSRPTALRTHNYIHTGEKPFECSITGCGRRFAVVSNLRRHYRVHFKSDSHPTTPKIPAVQRIRQVQQLMERVASSSTTPMSVSTNGHGRSIHKATTGVTCTDTAETKWDDPVRVYGIPEVSLSEHTTLTVPQYNNNNNNMSIASLVNDNVLSLLDES</sequence>
<keyword evidence="4" id="KW-0862">Zinc</keyword>
<feature type="domain" description="C2H2-type" evidence="6">
    <location>
        <begin position="49"/>
        <end position="78"/>
    </location>
</feature>
<dbReference type="GO" id="GO:0000981">
    <property type="term" value="F:DNA-binding transcription factor activity, RNA polymerase II-specific"/>
    <property type="evidence" value="ECO:0007669"/>
    <property type="project" value="TreeGrafter"/>
</dbReference>